<evidence type="ECO:0000313" key="3">
    <source>
        <dbReference type="Proteomes" id="UP001465976"/>
    </source>
</evidence>
<keyword evidence="3" id="KW-1185">Reference proteome</keyword>
<comment type="caution">
    <text evidence="2">The sequence shown here is derived from an EMBL/GenBank/DDBJ whole genome shotgun (WGS) entry which is preliminary data.</text>
</comment>
<feature type="domain" description="DUF6593" evidence="1">
    <location>
        <begin position="8"/>
        <end position="124"/>
    </location>
</feature>
<dbReference type="Proteomes" id="UP001465976">
    <property type="component" value="Unassembled WGS sequence"/>
</dbReference>
<name>A0ABR3FWV2_9AGAR</name>
<sequence>MKLAVAQDTLNSTYATKDGRAIYKVQTSSRYSGAGKKKTQTKVSKVLPKGIPRNENSPAEGDRFAHLARIEWKHGCSTIHRTGEEINTDSLFVKEGCAGDGLRTHVFADEEGDEYTWTYGSWDQEVSSLCLRFTTGKRMKHLALGGSL</sequence>
<dbReference type="Pfam" id="PF20236">
    <property type="entry name" value="DUF6593"/>
    <property type="match status" value="1"/>
</dbReference>
<proteinExistence type="predicted"/>
<organism evidence="2 3">
    <name type="scientific">Marasmius crinis-equi</name>
    <dbReference type="NCBI Taxonomy" id="585013"/>
    <lineage>
        <taxon>Eukaryota</taxon>
        <taxon>Fungi</taxon>
        <taxon>Dikarya</taxon>
        <taxon>Basidiomycota</taxon>
        <taxon>Agaricomycotina</taxon>
        <taxon>Agaricomycetes</taxon>
        <taxon>Agaricomycetidae</taxon>
        <taxon>Agaricales</taxon>
        <taxon>Marasmiineae</taxon>
        <taxon>Marasmiaceae</taxon>
        <taxon>Marasmius</taxon>
    </lineage>
</organism>
<reference evidence="2 3" key="1">
    <citation type="submission" date="2024-02" db="EMBL/GenBank/DDBJ databases">
        <title>A draft genome for the cacao thread blight pathogen Marasmius crinis-equi.</title>
        <authorList>
            <person name="Cohen S.P."/>
            <person name="Baruah I.K."/>
            <person name="Amoako-Attah I."/>
            <person name="Bukari Y."/>
            <person name="Meinhardt L.W."/>
            <person name="Bailey B.A."/>
        </authorList>
    </citation>
    <scope>NUCLEOTIDE SEQUENCE [LARGE SCALE GENOMIC DNA]</scope>
    <source>
        <strain evidence="2 3">GH-76</strain>
    </source>
</reference>
<protein>
    <recommendedName>
        <fullName evidence="1">DUF6593 domain-containing protein</fullName>
    </recommendedName>
</protein>
<gene>
    <name evidence="2" type="ORF">V5O48_001962</name>
</gene>
<dbReference type="InterPro" id="IPR046528">
    <property type="entry name" value="DUF6593"/>
</dbReference>
<evidence type="ECO:0000313" key="2">
    <source>
        <dbReference type="EMBL" id="KAL0580028.1"/>
    </source>
</evidence>
<dbReference type="EMBL" id="JBAHYK010000041">
    <property type="protein sequence ID" value="KAL0580028.1"/>
    <property type="molecule type" value="Genomic_DNA"/>
</dbReference>
<evidence type="ECO:0000259" key="1">
    <source>
        <dbReference type="Pfam" id="PF20236"/>
    </source>
</evidence>
<accession>A0ABR3FWV2</accession>